<dbReference type="InterPro" id="IPR023586">
    <property type="entry name" value="Ile-tRNA-ligase_type2"/>
</dbReference>
<protein>
    <recommendedName>
        <fullName evidence="16">Isoleucine--tRNA ligase, cytoplasmic</fullName>
        <ecNumber evidence="4">6.1.1.5</ecNumber>
    </recommendedName>
    <alternativeName>
        <fullName evidence="13">Isoleucyl-tRNA synthetase</fullName>
    </alternativeName>
</protein>
<dbReference type="InterPro" id="IPR013155">
    <property type="entry name" value="M/V/L/I-tRNA-synth_anticd-bd"/>
</dbReference>
<dbReference type="PRINTS" id="PR00984">
    <property type="entry name" value="TRNASYNTHILE"/>
</dbReference>
<evidence type="ECO:0000256" key="17">
    <source>
        <dbReference type="RuleBase" id="RU363035"/>
    </source>
</evidence>
<evidence type="ECO:0000256" key="9">
    <source>
        <dbReference type="ARBA" id="ARBA00022840"/>
    </source>
</evidence>
<dbReference type="GO" id="GO:0006428">
    <property type="term" value="P:isoleucyl-tRNA aminoacylation"/>
    <property type="evidence" value="ECO:0007669"/>
    <property type="project" value="InterPro"/>
</dbReference>
<evidence type="ECO:0000313" key="21">
    <source>
        <dbReference type="Ensembl" id="ENSSFAP00005010455.1"/>
    </source>
</evidence>
<feature type="domain" description="Isoleucine--tRNA ligase cytoplasmic ubiquitin-like" evidence="20">
    <location>
        <begin position="1082"/>
        <end position="1161"/>
    </location>
</feature>
<dbReference type="Gene3D" id="3.40.50.620">
    <property type="entry name" value="HUPs"/>
    <property type="match status" value="2"/>
</dbReference>
<evidence type="ECO:0000256" key="13">
    <source>
        <dbReference type="ARBA" id="ARBA00032665"/>
    </source>
</evidence>
<dbReference type="OrthoDB" id="1706657at2759"/>
<evidence type="ECO:0000256" key="7">
    <source>
        <dbReference type="ARBA" id="ARBA00022598"/>
    </source>
</evidence>
<feature type="domain" description="Methionyl/Valyl/Leucyl/Isoleucyl-tRNA synthetase anticodon-binding" evidence="19">
    <location>
        <begin position="693"/>
        <end position="849"/>
    </location>
</feature>
<dbReference type="InterPro" id="IPR009008">
    <property type="entry name" value="Val/Leu/Ile-tRNA-synth_edit"/>
</dbReference>
<reference evidence="21" key="3">
    <citation type="submission" date="2025-09" db="UniProtKB">
        <authorList>
            <consortium name="Ensembl"/>
        </authorList>
    </citation>
    <scope>IDENTIFICATION</scope>
</reference>
<dbReference type="HAMAP" id="MF_02003">
    <property type="entry name" value="Ile_tRNA_synth_type2"/>
    <property type="match status" value="1"/>
</dbReference>
<dbReference type="Pfam" id="PF00133">
    <property type="entry name" value="tRNA-synt_1"/>
    <property type="match status" value="1"/>
</dbReference>
<keyword evidence="22" id="KW-1185">Reference proteome</keyword>
<dbReference type="AlphaFoldDB" id="A0A672G0C0"/>
<dbReference type="InParanoid" id="A0A672G0C0"/>
<evidence type="ECO:0000259" key="19">
    <source>
        <dbReference type="Pfam" id="PF08264"/>
    </source>
</evidence>
<dbReference type="Pfam" id="PF19302">
    <property type="entry name" value="DUF5915"/>
    <property type="match status" value="1"/>
</dbReference>
<evidence type="ECO:0000256" key="1">
    <source>
        <dbReference type="ARBA" id="ARBA00003170"/>
    </source>
</evidence>
<keyword evidence="10 17" id="KW-0648">Protein biosynthesis</keyword>
<dbReference type="FunFam" id="3.40.50.620:FF:000414">
    <property type="entry name" value="Isoleucine--tRNA ligase, cytoplasmic-like"/>
    <property type="match status" value="1"/>
</dbReference>
<dbReference type="CDD" id="cd07961">
    <property type="entry name" value="Anticodon_Ia_Ile_ABEc"/>
    <property type="match status" value="1"/>
</dbReference>
<comment type="catalytic activity">
    <reaction evidence="14">
        <text>tRNA(Ile) + L-isoleucine + ATP = L-isoleucyl-tRNA(Ile) + AMP + diphosphate</text>
        <dbReference type="Rhea" id="RHEA:11060"/>
        <dbReference type="Rhea" id="RHEA-COMP:9666"/>
        <dbReference type="Rhea" id="RHEA-COMP:9695"/>
        <dbReference type="ChEBI" id="CHEBI:30616"/>
        <dbReference type="ChEBI" id="CHEBI:33019"/>
        <dbReference type="ChEBI" id="CHEBI:58045"/>
        <dbReference type="ChEBI" id="CHEBI:78442"/>
        <dbReference type="ChEBI" id="CHEBI:78528"/>
        <dbReference type="ChEBI" id="CHEBI:456215"/>
        <dbReference type="EC" id="6.1.1.5"/>
    </reaction>
</comment>
<dbReference type="GO" id="GO:0005524">
    <property type="term" value="F:ATP binding"/>
    <property type="evidence" value="ECO:0007669"/>
    <property type="project" value="UniProtKB-KW"/>
</dbReference>
<evidence type="ECO:0000256" key="15">
    <source>
        <dbReference type="ARBA" id="ARBA00063494"/>
    </source>
</evidence>
<evidence type="ECO:0000256" key="8">
    <source>
        <dbReference type="ARBA" id="ARBA00022741"/>
    </source>
</evidence>
<dbReference type="PANTHER" id="PTHR42780">
    <property type="entry name" value="SOLEUCYL-TRNA SYNTHETASE"/>
    <property type="match status" value="1"/>
</dbReference>
<dbReference type="GO" id="GO:0000049">
    <property type="term" value="F:tRNA binding"/>
    <property type="evidence" value="ECO:0007669"/>
    <property type="project" value="InterPro"/>
</dbReference>
<reference evidence="21" key="2">
    <citation type="submission" date="2025-08" db="UniProtKB">
        <authorList>
            <consortium name="Ensembl"/>
        </authorList>
    </citation>
    <scope>IDENTIFICATION</scope>
</reference>
<dbReference type="Pfam" id="PF08264">
    <property type="entry name" value="Anticodon_1"/>
    <property type="match status" value="1"/>
</dbReference>
<keyword evidence="9 17" id="KW-0067">ATP-binding</keyword>
<accession>A0A672G0C0</accession>
<dbReference type="EC" id="6.1.1.5" evidence="4"/>
<evidence type="ECO:0000256" key="10">
    <source>
        <dbReference type="ARBA" id="ARBA00022917"/>
    </source>
</evidence>
<dbReference type="GO" id="GO:0017101">
    <property type="term" value="C:aminoacyl-tRNA synthetase multienzyme complex"/>
    <property type="evidence" value="ECO:0007669"/>
    <property type="project" value="UniProtKB-ARBA"/>
</dbReference>
<evidence type="ECO:0000256" key="14">
    <source>
        <dbReference type="ARBA" id="ARBA00048359"/>
    </source>
</evidence>
<dbReference type="InterPro" id="IPR009080">
    <property type="entry name" value="tRNAsynth_Ia_anticodon-bd"/>
</dbReference>
<evidence type="ECO:0000313" key="22">
    <source>
        <dbReference type="Proteomes" id="UP000472267"/>
    </source>
</evidence>
<proteinExistence type="inferred from homology"/>
<keyword evidence="12 17" id="KW-0030">Aminoacyl-tRNA synthetase</keyword>
<dbReference type="NCBIfam" id="TIGR00392">
    <property type="entry name" value="ileS"/>
    <property type="match status" value="1"/>
</dbReference>
<comment type="function">
    <text evidence="1">Catalyzes the specific attachment of an amino acid to its cognate tRNA in a 2 step reaction: the amino acid (AA) is first activated by ATP to form AA-AMP and then transferred to the acceptor end of the tRNA.</text>
</comment>
<reference evidence="21" key="1">
    <citation type="submission" date="2019-06" db="EMBL/GenBank/DDBJ databases">
        <authorList>
            <consortium name="Wellcome Sanger Institute Data Sharing"/>
        </authorList>
    </citation>
    <scope>NUCLEOTIDE SEQUENCE [LARGE SCALE GENOMIC DNA]</scope>
</reference>
<evidence type="ECO:0000259" key="20">
    <source>
        <dbReference type="Pfam" id="PF23567"/>
    </source>
</evidence>
<dbReference type="Gene3D" id="1.10.730.10">
    <property type="entry name" value="Isoleucyl-tRNA Synthetase, Domain 1"/>
    <property type="match status" value="1"/>
</dbReference>
<keyword evidence="8 17" id="KW-0547">Nucleotide-binding</keyword>
<dbReference type="InterPro" id="IPR002301">
    <property type="entry name" value="Ile-tRNA-ligase"/>
</dbReference>
<dbReference type="FunFam" id="1.10.730.10:FF:000004">
    <property type="entry name" value="Isoleucyl-tRNA synthetase, cytoplasmic"/>
    <property type="match status" value="1"/>
</dbReference>
<dbReference type="SUPFAM" id="SSF47323">
    <property type="entry name" value="Anticodon-binding domain of a subclass of class I aminoacyl-tRNA synthetases"/>
    <property type="match status" value="1"/>
</dbReference>
<organism evidence="21 22">
    <name type="scientific">Salarias fasciatus</name>
    <name type="common">Jewelled blenny</name>
    <name type="synonym">Blennius fasciatus</name>
    <dbReference type="NCBI Taxonomy" id="181472"/>
    <lineage>
        <taxon>Eukaryota</taxon>
        <taxon>Metazoa</taxon>
        <taxon>Chordata</taxon>
        <taxon>Craniata</taxon>
        <taxon>Vertebrata</taxon>
        <taxon>Euteleostomi</taxon>
        <taxon>Actinopterygii</taxon>
        <taxon>Neopterygii</taxon>
        <taxon>Teleostei</taxon>
        <taxon>Neoteleostei</taxon>
        <taxon>Acanthomorphata</taxon>
        <taxon>Ovalentaria</taxon>
        <taxon>Blenniimorphae</taxon>
        <taxon>Blenniiformes</taxon>
        <taxon>Blennioidei</taxon>
        <taxon>Blenniidae</taxon>
        <taxon>Salariinae</taxon>
        <taxon>Salarias</taxon>
    </lineage>
</organism>
<dbReference type="InterPro" id="IPR057033">
    <property type="entry name" value="Ubiquitin_IARS1"/>
</dbReference>
<dbReference type="Pfam" id="PF23567">
    <property type="entry name" value="Ubiquitin_IARS1"/>
    <property type="match status" value="2"/>
</dbReference>
<dbReference type="OMA" id="EIIVIHK"/>
<keyword evidence="11" id="KW-0007">Acetylation</keyword>
<dbReference type="GO" id="GO:0005829">
    <property type="term" value="C:cytosol"/>
    <property type="evidence" value="ECO:0007669"/>
    <property type="project" value="UniProtKB-SubCell"/>
</dbReference>
<evidence type="ECO:0000259" key="18">
    <source>
        <dbReference type="Pfam" id="PF00133"/>
    </source>
</evidence>
<dbReference type="FunFam" id="3.40.50.620:FF:000050">
    <property type="entry name" value="Isoleucyl-tRNA synthetase,cytoplasmic"/>
    <property type="match status" value="1"/>
</dbReference>
<evidence type="ECO:0000256" key="5">
    <source>
        <dbReference type="ARBA" id="ARBA00022490"/>
    </source>
</evidence>
<comment type="subunit">
    <text evidence="15">Part of a multisubunit complex that groups tRNA ligases for Arg (RARS1), Asp (DARS1), Gln (QARS1), Ile (IARS1), Leu (LARS1), Lys (KARS1), Met (MARS1) the bifunctional ligase for Glu and Pro (EPRS1) and the auxiliary subunits AIMP1/p43, AIMP2/p38 and EEF1E1/p18.</text>
</comment>
<evidence type="ECO:0000256" key="4">
    <source>
        <dbReference type="ARBA" id="ARBA00013165"/>
    </source>
</evidence>
<feature type="domain" description="Isoleucine--tRNA ligase cytoplasmic ubiquitin-like" evidence="20">
    <location>
        <begin position="1175"/>
        <end position="1265"/>
    </location>
</feature>
<keyword evidence="6" id="KW-0597">Phosphoprotein</keyword>
<dbReference type="CDD" id="cd00818">
    <property type="entry name" value="IleRS_core"/>
    <property type="match status" value="1"/>
</dbReference>
<evidence type="ECO:0000256" key="3">
    <source>
        <dbReference type="ARBA" id="ARBA00005594"/>
    </source>
</evidence>
<dbReference type="PROSITE" id="PS00178">
    <property type="entry name" value="AA_TRNA_LIGASE_I"/>
    <property type="match status" value="1"/>
</dbReference>
<sequence>MVEPVPESVNFPLEEEKILNLWDVKDCFQECLKQSKNRPRYTFYDGPPFATGLPHYGHILAGTIKDIVTRFAHQSGFHVDRRFGWDCHGLPVEYEIDKTLGIKGPEDVAKMGIAEYNKQCRNIVMRYSNEWETSVKRMGRWIDFKNDYKTLYPWFMETVWWVFKQLYDKGLVYRGVKVMPYSTACNTPLSNFESNQNYKDVQDPSVIVNFPLIENEQISLIAWTTTPWTLPSNLALCVNPELLYVKVKDNSTDKMYIMMEARLGALFKSESEYTVLDKFPGKVLKGKKYKPLFQYFVKLGEKGAFQVVVDNYVKEEEGTGVVHQAPYFGADDYRVCAEYNIIQRDQAPICPVDASGCFTSEVTDFAGQYVKDADKNIIKWLKENGRLINASTFKHNYPFCWRSDTPLIYKAVPSWFVRVEHMVQKLLDNNGKCYWVPEFVREKRFGNWLRDARDWAVSRNRYWGTPIPLWVSDDFEEVVCVGSMAELEELSGVKVTDLHRESIDNLTIPSRCGKGVLRRVTEVFDCWFESGSMPYAQVHYPFENRKEFEDTFPADFIAEGIDQTRGWFYTLLVLSTALFGKPPFKNVIVNGLVLASDGQKMSKRKKNYPDPTLIVQNYGADALRLYLINSPVVRAENLRFKEEGVRDVLKDVFLPWYNAYRFLVQNVQRLQKEEDIQFLYNESTAKQSDNIMDKWIQSFTQSLIQFFKAEMDAYRLYTVVPRLVKFVDMLTNWYVRTNRRRLKGESGTEDCLWALETLFSVLFSMCRLMAPFTPFITEMMYQNLRHLVDPASLEEKDTSSIHYLMLPQVRERLIDKRIESAVSQMQSVIELGRVIRDRKTLPVKYPLKEVVVIHQDPEALKDIQSLQKYILEELNVRQLTLSTDKDKYGIRLRAEPDHMVLGKRLKGAFKAVTASIKELSSEQLEAFQKTGSIVVDGHELHEEDLRLMYTFDQSSGSAAQYEAHSDAQVLVLLDVSPDQSMVDEGVAREVINRIQKLRKKGHLVPSDEITVYYRCQPEGEYLDSVIQAHKDFILATTKAPLLPFPVPKSASTIIEEKTQLKASDLELTIVKGSSAPLAPLNGPACSYVNVRVKVNNKQQEGVVLLENPRGDNRADFDKLKKACSSIFGTNDTQLRFFSGATELTGKADLHSLSGKTLSVTSGSASLSPAPTTDALLCPYINLMLCNAQPAECQAGEVATLLLANPAGQNALDRSGLLSEAAKVFGLRGRRLRLYLDQDLTQELPADSSVKSLDTKTLFVRVSPTTAEA</sequence>
<dbReference type="SUPFAM" id="SSF50677">
    <property type="entry name" value="ValRS/IleRS/LeuRS editing domain"/>
    <property type="match status" value="1"/>
</dbReference>
<dbReference type="Ensembl" id="ENSSFAT00005010916.1">
    <property type="protein sequence ID" value="ENSSFAP00005010455.1"/>
    <property type="gene ID" value="ENSSFAG00005005855.1"/>
</dbReference>
<comment type="subcellular location">
    <subcellularLocation>
        <location evidence="2">Cytoplasm</location>
        <location evidence="2">Cytosol</location>
    </subcellularLocation>
</comment>
<evidence type="ECO:0000256" key="11">
    <source>
        <dbReference type="ARBA" id="ARBA00022990"/>
    </source>
</evidence>
<keyword evidence="7 17" id="KW-0436">Ligase</keyword>
<name>A0A672G0C0_SALFA</name>
<dbReference type="PANTHER" id="PTHR42780:SF1">
    <property type="entry name" value="ISOLEUCINE--TRNA LIGASE, CYTOPLASMIC"/>
    <property type="match status" value="1"/>
</dbReference>
<keyword evidence="5" id="KW-0963">Cytoplasm</keyword>
<dbReference type="InterPro" id="IPR001412">
    <property type="entry name" value="aa-tRNA-synth_I_CS"/>
</dbReference>
<comment type="similarity">
    <text evidence="3 17">Belongs to the class-I aminoacyl-tRNA synthetase family.</text>
</comment>
<dbReference type="Proteomes" id="UP000472267">
    <property type="component" value="Chromosome 5"/>
</dbReference>
<dbReference type="GO" id="GO:0004822">
    <property type="term" value="F:isoleucine-tRNA ligase activity"/>
    <property type="evidence" value="ECO:0007669"/>
    <property type="project" value="UniProtKB-EC"/>
</dbReference>
<evidence type="ECO:0000256" key="12">
    <source>
        <dbReference type="ARBA" id="ARBA00023146"/>
    </source>
</evidence>
<dbReference type="InterPro" id="IPR014729">
    <property type="entry name" value="Rossmann-like_a/b/a_fold"/>
</dbReference>
<evidence type="ECO:0000256" key="6">
    <source>
        <dbReference type="ARBA" id="ARBA00022553"/>
    </source>
</evidence>
<dbReference type="GO" id="GO:0002161">
    <property type="term" value="F:aminoacyl-tRNA deacylase activity"/>
    <property type="evidence" value="ECO:0007669"/>
    <property type="project" value="InterPro"/>
</dbReference>
<dbReference type="InterPro" id="IPR002300">
    <property type="entry name" value="aa-tRNA-synth_Ia"/>
</dbReference>
<dbReference type="SUPFAM" id="SSF52374">
    <property type="entry name" value="Nucleotidylyl transferase"/>
    <property type="match status" value="1"/>
</dbReference>
<feature type="domain" description="Aminoacyl-tRNA synthetase class Ia" evidence="18">
    <location>
        <begin position="18"/>
        <end position="638"/>
    </location>
</feature>
<evidence type="ECO:0000256" key="16">
    <source>
        <dbReference type="ARBA" id="ARBA00069879"/>
    </source>
</evidence>
<gene>
    <name evidence="21" type="primary">iars1</name>
</gene>
<evidence type="ECO:0000256" key="2">
    <source>
        <dbReference type="ARBA" id="ARBA00004514"/>
    </source>
</evidence>
<dbReference type="InterPro" id="IPR033709">
    <property type="entry name" value="Anticodon_Ile_ABEc"/>
</dbReference>